<dbReference type="Gene3D" id="3.40.50.300">
    <property type="entry name" value="P-loop containing nucleotide triphosphate hydrolases"/>
    <property type="match status" value="4"/>
</dbReference>
<reference evidence="13 14" key="1">
    <citation type="submission" date="2023-07" db="EMBL/GenBank/DDBJ databases">
        <title>Sequencing the genomes of 1000 actinobacteria strains.</title>
        <authorList>
            <person name="Klenk H.-P."/>
        </authorList>
    </citation>
    <scope>NUCLEOTIDE SEQUENCE [LARGE SCALE GENOMIC DNA]</scope>
    <source>
        <strain evidence="13 14">DSM 44709</strain>
    </source>
</reference>
<evidence type="ECO:0000256" key="10">
    <source>
        <dbReference type="SAM" id="MobiDB-lite"/>
    </source>
</evidence>
<dbReference type="PANTHER" id="PTHR22683">
    <property type="entry name" value="SPORULATION PROTEIN RELATED"/>
    <property type="match status" value="1"/>
</dbReference>
<dbReference type="SMART" id="SM00382">
    <property type="entry name" value="AAA"/>
    <property type="match status" value="2"/>
</dbReference>
<evidence type="ECO:0000256" key="8">
    <source>
        <dbReference type="ARBA" id="ARBA00023136"/>
    </source>
</evidence>
<organism evidence="13 14">
    <name type="scientific">Catenuloplanes indicus</name>
    <dbReference type="NCBI Taxonomy" id="137267"/>
    <lineage>
        <taxon>Bacteria</taxon>
        <taxon>Bacillati</taxon>
        <taxon>Actinomycetota</taxon>
        <taxon>Actinomycetes</taxon>
        <taxon>Micromonosporales</taxon>
        <taxon>Micromonosporaceae</taxon>
        <taxon>Catenuloplanes</taxon>
    </lineage>
</organism>
<evidence type="ECO:0000256" key="5">
    <source>
        <dbReference type="ARBA" id="ARBA00022741"/>
    </source>
</evidence>
<comment type="caution">
    <text evidence="13">The sequence shown here is derived from an EMBL/GenBank/DDBJ whole genome shotgun (WGS) entry which is preliminary data.</text>
</comment>
<accession>A0AAE3W7B9</accession>
<dbReference type="InterPro" id="IPR050206">
    <property type="entry name" value="FtsK/SpoIIIE/SftA"/>
</dbReference>
<dbReference type="InterPro" id="IPR002543">
    <property type="entry name" value="FtsK_dom"/>
</dbReference>
<dbReference type="InterPro" id="IPR003593">
    <property type="entry name" value="AAA+_ATPase"/>
</dbReference>
<name>A0AAE3W7B9_9ACTN</name>
<feature type="transmembrane region" description="Helical" evidence="11">
    <location>
        <begin position="35"/>
        <end position="55"/>
    </location>
</feature>
<feature type="compositionally biased region" description="Basic residues" evidence="10">
    <location>
        <begin position="1"/>
        <end position="10"/>
    </location>
</feature>
<dbReference type="SUPFAM" id="SSF52540">
    <property type="entry name" value="P-loop containing nucleoside triphosphate hydrolases"/>
    <property type="match status" value="3"/>
</dbReference>
<evidence type="ECO:0000256" key="11">
    <source>
        <dbReference type="SAM" id="Phobius"/>
    </source>
</evidence>
<feature type="binding site" evidence="9">
    <location>
        <begin position="492"/>
        <end position="499"/>
    </location>
    <ligand>
        <name>ATP</name>
        <dbReference type="ChEBI" id="CHEBI:30616"/>
    </ligand>
</feature>
<evidence type="ECO:0000256" key="3">
    <source>
        <dbReference type="ARBA" id="ARBA00022692"/>
    </source>
</evidence>
<keyword evidence="3 11" id="KW-0812">Transmembrane</keyword>
<feature type="region of interest" description="Disordered" evidence="10">
    <location>
        <begin position="1334"/>
        <end position="1356"/>
    </location>
</feature>
<feature type="transmembrane region" description="Helical" evidence="11">
    <location>
        <begin position="61"/>
        <end position="80"/>
    </location>
</feature>
<feature type="region of interest" description="Disordered" evidence="10">
    <location>
        <begin position="1"/>
        <end position="28"/>
    </location>
</feature>
<dbReference type="NCBIfam" id="TIGR03925">
    <property type="entry name" value="T7SS_EccC_b"/>
    <property type="match status" value="1"/>
</dbReference>
<keyword evidence="4" id="KW-0677">Repeat</keyword>
<evidence type="ECO:0000256" key="1">
    <source>
        <dbReference type="ARBA" id="ARBA00004651"/>
    </source>
</evidence>
<dbReference type="PANTHER" id="PTHR22683:SF1">
    <property type="entry name" value="TYPE VII SECRETION SYSTEM PROTEIN ESSC"/>
    <property type="match status" value="1"/>
</dbReference>
<dbReference type="PROSITE" id="PS50901">
    <property type="entry name" value="FTSK"/>
    <property type="match status" value="3"/>
</dbReference>
<sequence>MSRISFHRPARFLPPPIPQDKVVLPSPPEQKQSNAGFISLLLPLLSSLGIAAYMVSYGRPMLIALAIIFAVVSFSATIAFRVQNKHLERRTVMRQRARYRALLMDVRTNARQVASTQRMLGAWAHPEPDRLLAIAHSGRRVWERRQGDPDFLRVRIGIGDAELSTPIQIGTRLDPLADYDWESMRAARRLVDSMSKVAAQPIAIDLGTAGVISILGSPDATAAMTRSMLAQLAVMHAPDDVLIAVEAPDIEEWEWAKWLPHTFEPGSRRRPRAVPLITGEHGGLGDFLEREVRRRSESASARRLQAQFDRGAAPHQQRLVVLFTGFDPVSEWGRSAMLRALLEAAGPAMGITLIFLGRRETDEPGRVDLRVTVTPSGGLSLTGRTGTGAATSELSQADQVSLPMAELIARKLTPLTLTDEHEQVLARTVSLIEALVAGRSLDVALGGLWDPNMGPDRLLKVPIGTDGDGQSVVLDIKESAQGGSGPHGLIVGATGSGKSELLRTLVAGLLVTHSPDLLSMVVVDFKGGATFAPVAGMPHVAGMITNLADDAALVERVRVALSGEQQRRQQLLRAAGNVDSIKEYHRKRQAGEAGLDGAPLEPMPYLLVIIDEFAELLTAHPEFTELFVQIGRVGRSLGMHLLFSTQRLEEGRLRGLDSHLSYRICLRTFSAQESRTVIGTTDAYRLPPIPGSAYLKVDETIYRRFRVAHVSAPWRSPEEREAESISTSILPYEMRALTTADLYEEDEEDALPVAAGDGPTELSVIVDRLSSRGTPVRQVWLPPLPRAIPLDTLLGPVAVQSGRGLSATMWPIAGELRIPLGVVDLPGQQAQEPLLLDFGGPHGNLAIVGAPRSGRSTMLRTLMLATILTHTPAEAQFYCIDYGGETLHPFATAPHVGDVAGRMDKEMVGRMLADTRALITGREKVFRELGIDSVAEFRARRDSGRLPEGLRAADIFLVVDNWGALRTDMDHLEPVMVEIASRGLGVGVHLILTTNRWMEIRPALRESIGTRVELRLNDYNESDIHRRMAQAMPTNVPGRALCPPGVYSQVVLPRVDGRDTDEGLRDAQQDILAKVGPSWYGKPAPGVRMLPRRVVRDELVSADATPTAVPIGIGEPDISTISLDLVAGDPHFIVFGDTASGKSMFLRTWLRNLIDRQTGWEARVVLIDYRRSLLGIVPEGHLGAYAADSQTTKTYAQQIAGKLRERMPPSSITPEELKARTWWEGPEIYVVIDDYDLVGGSMQSPLAPLMEFIPHARDIGFHIVLTRRVAGAGRGAVGDAFFSRVRELGGGGLLLSGDPREGQLLGTEKAAVRPAGRGALISRGKPTRLIQIAMDEAPADDEPDAAAGSPFSASSR</sequence>
<dbReference type="InterPro" id="IPR027417">
    <property type="entry name" value="P-loop_NTPase"/>
</dbReference>
<dbReference type="EMBL" id="JAUSUZ010000001">
    <property type="protein sequence ID" value="MDQ0369989.1"/>
    <property type="molecule type" value="Genomic_DNA"/>
</dbReference>
<dbReference type="NCBIfam" id="TIGR03924">
    <property type="entry name" value="T7SS_EccC_a"/>
    <property type="match status" value="1"/>
</dbReference>
<evidence type="ECO:0000256" key="2">
    <source>
        <dbReference type="ARBA" id="ARBA00022475"/>
    </source>
</evidence>
<feature type="binding site" evidence="9">
    <location>
        <begin position="1136"/>
        <end position="1143"/>
    </location>
    <ligand>
        <name>ATP</name>
        <dbReference type="ChEBI" id="CHEBI:30616"/>
    </ligand>
</feature>
<keyword evidence="14" id="KW-1185">Reference proteome</keyword>
<evidence type="ECO:0000256" key="7">
    <source>
        <dbReference type="ARBA" id="ARBA00022989"/>
    </source>
</evidence>
<evidence type="ECO:0000313" key="13">
    <source>
        <dbReference type="EMBL" id="MDQ0369989.1"/>
    </source>
</evidence>
<evidence type="ECO:0000256" key="4">
    <source>
        <dbReference type="ARBA" id="ARBA00022737"/>
    </source>
</evidence>
<comment type="subcellular location">
    <subcellularLocation>
        <location evidence="1">Cell membrane</location>
        <topology evidence="1">Multi-pass membrane protein</topology>
    </subcellularLocation>
</comment>
<evidence type="ECO:0000313" key="14">
    <source>
        <dbReference type="Proteomes" id="UP001240236"/>
    </source>
</evidence>
<keyword evidence="2" id="KW-1003">Cell membrane</keyword>
<feature type="binding site" evidence="9">
    <location>
        <begin position="849"/>
        <end position="856"/>
    </location>
    <ligand>
        <name>ATP</name>
        <dbReference type="ChEBI" id="CHEBI:30616"/>
    </ligand>
</feature>
<feature type="domain" description="FtsK" evidence="12">
    <location>
        <begin position="1118"/>
        <end position="1303"/>
    </location>
</feature>
<evidence type="ECO:0000256" key="6">
    <source>
        <dbReference type="ARBA" id="ARBA00022840"/>
    </source>
</evidence>
<dbReference type="InterPro" id="IPR023836">
    <property type="entry name" value="EccCa-like_Actinobacteria"/>
</dbReference>
<feature type="domain" description="FtsK" evidence="12">
    <location>
        <begin position="469"/>
        <end position="675"/>
    </location>
</feature>
<keyword evidence="5 9" id="KW-0547">Nucleotide-binding</keyword>
<keyword evidence="7 11" id="KW-1133">Transmembrane helix</keyword>
<gene>
    <name evidence="13" type="ORF">J2S42_006658</name>
</gene>
<dbReference type="Proteomes" id="UP001240236">
    <property type="component" value="Unassembled WGS sequence"/>
</dbReference>
<dbReference type="GO" id="GO:0005524">
    <property type="term" value="F:ATP binding"/>
    <property type="evidence" value="ECO:0007669"/>
    <property type="project" value="UniProtKB-UniRule"/>
</dbReference>
<dbReference type="GO" id="GO:0003677">
    <property type="term" value="F:DNA binding"/>
    <property type="evidence" value="ECO:0007669"/>
    <property type="project" value="InterPro"/>
</dbReference>
<evidence type="ECO:0000259" key="12">
    <source>
        <dbReference type="PROSITE" id="PS50901"/>
    </source>
</evidence>
<evidence type="ECO:0000256" key="9">
    <source>
        <dbReference type="PROSITE-ProRule" id="PRU00289"/>
    </source>
</evidence>
<keyword evidence="8 11" id="KW-0472">Membrane</keyword>
<dbReference type="InterPro" id="IPR023837">
    <property type="entry name" value="EccCb-like_Actinobacteria"/>
</dbReference>
<keyword evidence="6 9" id="KW-0067">ATP-binding</keyword>
<dbReference type="GO" id="GO:0005886">
    <property type="term" value="C:plasma membrane"/>
    <property type="evidence" value="ECO:0007669"/>
    <property type="project" value="UniProtKB-SubCell"/>
</dbReference>
<feature type="domain" description="FtsK" evidence="12">
    <location>
        <begin position="831"/>
        <end position="1023"/>
    </location>
</feature>
<dbReference type="Pfam" id="PF01580">
    <property type="entry name" value="FtsK_SpoIIIE"/>
    <property type="match status" value="2"/>
</dbReference>
<dbReference type="RefSeq" id="WP_307245628.1">
    <property type="nucleotide sequence ID" value="NZ_JAUSUZ010000001.1"/>
</dbReference>
<proteinExistence type="predicted"/>
<protein>
    <submittedName>
        <fullName evidence="13">S-DNA-T family DNA segregation ATPase FtsK/SpoIIIE</fullName>
    </submittedName>
</protein>